<dbReference type="PROSITE" id="PS50928">
    <property type="entry name" value="ABC_TM1"/>
    <property type="match status" value="1"/>
</dbReference>
<feature type="transmembrane region" description="Helical" evidence="7">
    <location>
        <begin position="285"/>
        <end position="306"/>
    </location>
</feature>
<dbReference type="Pfam" id="PF00528">
    <property type="entry name" value="BPD_transp_1"/>
    <property type="match status" value="1"/>
</dbReference>
<feature type="transmembrane region" description="Helical" evidence="7">
    <location>
        <begin position="21"/>
        <end position="38"/>
    </location>
</feature>
<evidence type="ECO:0000259" key="8">
    <source>
        <dbReference type="PROSITE" id="PS50928"/>
    </source>
</evidence>
<evidence type="ECO:0000256" key="2">
    <source>
        <dbReference type="ARBA" id="ARBA00022448"/>
    </source>
</evidence>
<evidence type="ECO:0000313" key="10">
    <source>
        <dbReference type="Proteomes" id="UP000260812"/>
    </source>
</evidence>
<keyword evidence="4 7" id="KW-0812">Transmembrane</keyword>
<dbReference type="RefSeq" id="WP_102289467.1">
    <property type="nucleotide sequence ID" value="NZ_JBKVLI010000002.1"/>
</dbReference>
<evidence type="ECO:0000313" key="9">
    <source>
        <dbReference type="EMBL" id="RGE56529.1"/>
    </source>
</evidence>
<evidence type="ECO:0000256" key="4">
    <source>
        <dbReference type="ARBA" id="ARBA00022692"/>
    </source>
</evidence>
<sequence length="316" mass="35584">MKAKNSAPVRTQAPLKRRFKRYLPVYLIALPGIVYLIINNYMPMIGLVLAFKKYSFAKGIFGSPWNGLKNFTYLFHSKWAAIMFRNTVLYNIVFLLLNLLVAVTIAIFLNEVTGHRAKKIYQTVILIPHLMSMVIVGYLVFAFLSNTNGFINKSILAFLGAEPVNWYTSAGYWPVILTIVEVWKAFGFQSIVYYATIVGFDKAYYEAAVVDGAGTWKQITAITLPLLKPTIIIMTIMGLGRMFSSDFGLFYQVPQNSGMLYSTTTTIDTYVYRALMEDHDIGRSLSASFLQSILGFLLVLSANAVVRKIEKDSALF</sequence>
<name>A0A3E3HXJ4_9FIRM</name>
<dbReference type="CDD" id="cd06261">
    <property type="entry name" value="TM_PBP2"/>
    <property type="match status" value="1"/>
</dbReference>
<dbReference type="SUPFAM" id="SSF161098">
    <property type="entry name" value="MetI-like"/>
    <property type="match status" value="1"/>
</dbReference>
<dbReference type="AlphaFoldDB" id="A0A3E3HXJ4"/>
<dbReference type="PANTHER" id="PTHR30193:SF44">
    <property type="entry name" value="LACTOSE TRANSPORT SYSTEM PERMEASE PROTEIN LACF"/>
    <property type="match status" value="1"/>
</dbReference>
<keyword evidence="2 7" id="KW-0813">Transport</keyword>
<keyword evidence="5 7" id="KW-1133">Transmembrane helix</keyword>
<keyword evidence="3" id="KW-1003">Cell membrane</keyword>
<feature type="transmembrane region" description="Helical" evidence="7">
    <location>
        <begin position="226"/>
        <end position="244"/>
    </location>
</feature>
<feature type="transmembrane region" description="Helical" evidence="7">
    <location>
        <begin position="121"/>
        <end position="144"/>
    </location>
</feature>
<dbReference type="InterPro" id="IPR000515">
    <property type="entry name" value="MetI-like"/>
</dbReference>
<protein>
    <submittedName>
        <fullName evidence="9">Sugar ABC transporter permease</fullName>
    </submittedName>
</protein>
<evidence type="ECO:0000256" key="7">
    <source>
        <dbReference type="RuleBase" id="RU363032"/>
    </source>
</evidence>
<dbReference type="Gene3D" id="1.10.3720.10">
    <property type="entry name" value="MetI-like"/>
    <property type="match status" value="1"/>
</dbReference>
<dbReference type="GeneID" id="97989807"/>
<comment type="similarity">
    <text evidence="7">Belongs to the binding-protein-dependent transport system permease family.</text>
</comment>
<evidence type="ECO:0000256" key="6">
    <source>
        <dbReference type="ARBA" id="ARBA00023136"/>
    </source>
</evidence>
<keyword evidence="10" id="KW-1185">Reference proteome</keyword>
<organism evidence="9 10">
    <name type="scientific">Eisenbergiella massiliensis</name>
    <dbReference type="NCBI Taxonomy" id="1720294"/>
    <lineage>
        <taxon>Bacteria</taxon>
        <taxon>Bacillati</taxon>
        <taxon>Bacillota</taxon>
        <taxon>Clostridia</taxon>
        <taxon>Lachnospirales</taxon>
        <taxon>Lachnospiraceae</taxon>
        <taxon>Eisenbergiella</taxon>
    </lineage>
</organism>
<gene>
    <name evidence="9" type="ORF">DXC51_23860</name>
</gene>
<keyword evidence="6 7" id="KW-0472">Membrane</keyword>
<dbReference type="Proteomes" id="UP000260812">
    <property type="component" value="Unassembled WGS sequence"/>
</dbReference>
<dbReference type="PANTHER" id="PTHR30193">
    <property type="entry name" value="ABC TRANSPORTER PERMEASE PROTEIN"/>
    <property type="match status" value="1"/>
</dbReference>
<dbReference type="InterPro" id="IPR035906">
    <property type="entry name" value="MetI-like_sf"/>
</dbReference>
<comment type="caution">
    <text evidence="9">The sequence shown here is derived from an EMBL/GenBank/DDBJ whole genome shotgun (WGS) entry which is preliminary data.</text>
</comment>
<evidence type="ECO:0000256" key="5">
    <source>
        <dbReference type="ARBA" id="ARBA00022989"/>
    </source>
</evidence>
<comment type="subcellular location">
    <subcellularLocation>
        <location evidence="1 7">Cell membrane</location>
        <topology evidence="1 7">Multi-pass membrane protein</topology>
    </subcellularLocation>
</comment>
<evidence type="ECO:0000256" key="3">
    <source>
        <dbReference type="ARBA" id="ARBA00022475"/>
    </source>
</evidence>
<dbReference type="EMBL" id="QVLV01000024">
    <property type="protein sequence ID" value="RGE56529.1"/>
    <property type="molecule type" value="Genomic_DNA"/>
</dbReference>
<feature type="transmembrane region" description="Helical" evidence="7">
    <location>
        <begin position="88"/>
        <end position="109"/>
    </location>
</feature>
<dbReference type="InterPro" id="IPR051393">
    <property type="entry name" value="ABC_transporter_permease"/>
</dbReference>
<feature type="domain" description="ABC transmembrane type-1" evidence="8">
    <location>
        <begin position="84"/>
        <end position="306"/>
    </location>
</feature>
<evidence type="ECO:0000256" key="1">
    <source>
        <dbReference type="ARBA" id="ARBA00004651"/>
    </source>
</evidence>
<proteinExistence type="inferred from homology"/>
<dbReference type="GO" id="GO:0055085">
    <property type="term" value="P:transmembrane transport"/>
    <property type="evidence" value="ECO:0007669"/>
    <property type="project" value="InterPro"/>
</dbReference>
<accession>A0A3E3HXJ4</accession>
<dbReference type="GO" id="GO:0005886">
    <property type="term" value="C:plasma membrane"/>
    <property type="evidence" value="ECO:0007669"/>
    <property type="project" value="UniProtKB-SubCell"/>
</dbReference>
<reference evidence="9" key="1">
    <citation type="submission" date="2018-08" db="EMBL/GenBank/DDBJ databases">
        <title>A genome reference for cultivated species of the human gut microbiota.</title>
        <authorList>
            <person name="Zou Y."/>
            <person name="Xue W."/>
            <person name="Luo G."/>
        </authorList>
    </citation>
    <scope>NUCLEOTIDE SEQUENCE [LARGE SCALE GENOMIC DNA]</scope>
    <source>
        <strain evidence="9">TF05-5AC</strain>
    </source>
</reference>